<dbReference type="EC" id="6.3.4.2" evidence="3"/>
<dbReference type="EMBL" id="CP007154">
    <property type="protein sequence ID" value="AHH45416.1"/>
    <property type="molecule type" value="Genomic_DNA"/>
</dbReference>
<dbReference type="InterPro" id="IPR017926">
    <property type="entry name" value="GATASE"/>
</dbReference>
<feature type="domain" description="Glutamine amidotransferase" evidence="15">
    <location>
        <begin position="305"/>
        <end position="528"/>
    </location>
</feature>
<reference evidence="17 18" key="1">
    <citation type="journal article" date="2014" name="Genome Announc.">
        <title>Complete Genome Sequence of Mycoplasma bovoculi Strain M165/69T (ATCC 29104).</title>
        <authorList>
            <person name="Calcutt M.J."/>
            <person name="Foecking M.F."/>
        </authorList>
    </citation>
    <scope>NUCLEOTIDE SEQUENCE [LARGE SCALE GENOMIC DNA]</scope>
    <source>
        <strain evidence="17">M165/69</strain>
    </source>
</reference>
<evidence type="ECO:0000256" key="6">
    <source>
        <dbReference type="ARBA" id="ARBA00022741"/>
    </source>
</evidence>
<evidence type="ECO:0000256" key="12">
    <source>
        <dbReference type="ARBA" id="ARBA00075170"/>
    </source>
</evidence>
<dbReference type="GO" id="GO:0042802">
    <property type="term" value="F:identical protein binding"/>
    <property type="evidence" value="ECO:0007669"/>
    <property type="project" value="TreeGrafter"/>
</dbReference>
<dbReference type="GO" id="GO:0005524">
    <property type="term" value="F:ATP binding"/>
    <property type="evidence" value="ECO:0007669"/>
    <property type="project" value="UniProtKB-KW"/>
</dbReference>
<proteinExistence type="inferred from homology"/>
<evidence type="ECO:0000256" key="9">
    <source>
        <dbReference type="ARBA" id="ARBA00022962"/>
    </source>
</evidence>
<evidence type="ECO:0000256" key="1">
    <source>
        <dbReference type="ARBA" id="ARBA00005171"/>
    </source>
</evidence>
<keyword evidence="9" id="KW-0315">Glutamine amidotransferase</keyword>
<dbReference type="PATRIC" id="fig|743966.3.peg.415"/>
<evidence type="ECO:0000256" key="8">
    <source>
        <dbReference type="ARBA" id="ARBA00022842"/>
    </source>
</evidence>
<keyword evidence="8" id="KW-0460">Magnesium</keyword>
<dbReference type="STRING" id="743966.MYB_02060"/>
<dbReference type="NCBIfam" id="NF003792">
    <property type="entry name" value="PRK05380.1"/>
    <property type="match status" value="1"/>
</dbReference>
<dbReference type="Gene3D" id="3.40.50.300">
    <property type="entry name" value="P-loop containing nucleotide triphosphate hydrolases"/>
    <property type="match status" value="1"/>
</dbReference>
<dbReference type="FunFam" id="3.40.50.300:FF:000009">
    <property type="entry name" value="CTP synthase"/>
    <property type="match status" value="1"/>
</dbReference>
<dbReference type="PANTHER" id="PTHR11550:SF0">
    <property type="entry name" value="CTP SYNTHASE-RELATED"/>
    <property type="match status" value="1"/>
</dbReference>
<dbReference type="Pfam" id="PF06418">
    <property type="entry name" value="CTP_synth_N"/>
    <property type="match status" value="1"/>
</dbReference>
<dbReference type="UniPathway" id="UPA00159">
    <property type="reaction ID" value="UER00277"/>
</dbReference>
<protein>
    <recommendedName>
        <fullName evidence="3">CTP synthase (glutamine hydrolyzing)</fullName>
        <ecNumber evidence="3">6.3.4.2</ecNumber>
    </recommendedName>
    <alternativeName>
        <fullName evidence="13">Cytidine 5'-triphosphate synthase</fullName>
    </alternativeName>
    <alternativeName>
        <fullName evidence="14">Cytidine triphosphate synthetase</fullName>
    </alternativeName>
    <alternativeName>
        <fullName evidence="12">UTP--ammonia ligase</fullName>
    </alternativeName>
</protein>
<dbReference type="InterPro" id="IPR029062">
    <property type="entry name" value="Class_I_gatase-like"/>
</dbReference>
<comment type="similarity">
    <text evidence="2">Belongs to the CTP synthase family.</text>
</comment>
<evidence type="ECO:0000256" key="10">
    <source>
        <dbReference type="ARBA" id="ARBA00022975"/>
    </source>
</evidence>
<evidence type="ECO:0000256" key="4">
    <source>
        <dbReference type="ARBA" id="ARBA00022598"/>
    </source>
</evidence>
<evidence type="ECO:0000256" key="5">
    <source>
        <dbReference type="ARBA" id="ARBA00022723"/>
    </source>
</evidence>
<dbReference type="PANTHER" id="PTHR11550">
    <property type="entry name" value="CTP SYNTHASE"/>
    <property type="match status" value="1"/>
</dbReference>
<evidence type="ECO:0000313" key="18">
    <source>
        <dbReference type="Proteomes" id="UP000019229"/>
    </source>
</evidence>
<dbReference type="AlphaFoldDB" id="W5UTK0"/>
<dbReference type="Gene3D" id="3.40.50.880">
    <property type="match status" value="1"/>
</dbReference>
<dbReference type="RefSeq" id="WP_022934651.1">
    <property type="nucleotide sequence ID" value="NZ_CP007154.1"/>
</dbReference>
<evidence type="ECO:0000256" key="7">
    <source>
        <dbReference type="ARBA" id="ARBA00022840"/>
    </source>
</evidence>
<keyword evidence="10" id="KW-0665">Pyrimidine biosynthesis</keyword>
<sequence length="536" mass="60310">MSKFIFITGGVLSGVGKGVAVASVANLLKAANFSVFILKLDPYLNVDPGVLSPYEHGEVYVTSDGGETDLDLGHYERFTNQNFSKDSNHTTGKILLSVIEKERRGEYKGKTVQWIPNVTDEIMNYIKGVAKKHKTDFVLVEIGGTVGDMESNPFYFAASQMGAESDYKNTFFIHTTYVPFLSTSQDFKTKPTQFSIANLNTLGIKPNLVFVRLDSLEVDEQVCQKVAKSSWMSTKNVIAIPNLPNIYSLPEMLKQSKVLEIILEHFNLENVAPDLRLWNAFNEKMLAKKEHSVKIAALGKYIEFKDAYKSILEALNFAGAYNNCEINLDFIDTSGEHPFDLNKLKEYSGALILPGFGYRGFEIKVAAAMFLHANNIPTFGICLGMQAMTVAYARYKGISNANSAEFLKEQPNQTSVLDYNKENGHELQLGGTLRLGSYDIQFVENSKIAQIYKNKFASERHRHRFEVVKKYINTISDDNFYFSGFEKHTGLVESCEDKTKDFYIGVQYHPEFESKPLSPHPLFDAFVKVVLKQSIN</sequence>
<name>W5UTK0_9BACT</name>
<comment type="catalytic activity">
    <reaction evidence="11">
        <text>UTP + L-glutamine + ATP + H2O = CTP + L-glutamate + ADP + phosphate + 2 H(+)</text>
        <dbReference type="Rhea" id="RHEA:26426"/>
        <dbReference type="ChEBI" id="CHEBI:15377"/>
        <dbReference type="ChEBI" id="CHEBI:15378"/>
        <dbReference type="ChEBI" id="CHEBI:29985"/>
        <dbReference type="ChEBI" id="CHEBI:30616"/>
        <dbReference type="ChEBI" id="CHEBI:37563"/>
        <dbReference type="ChEBI" id="CHEBI:43474"/>
        <dbReference type="ChEBI" id="CHEBI:46398"/>
        <dbReference type="ChEBI" id="CHEBI:58359"/>
        <dbReference type="ChEBI" id="CHEBI:456216"/>
        <dbReference type="EC" id="6.3.4.2"/>
    </reaction>
</comment>
<dbReference type="InterPro" id="IPR004468">
    <property type="entry name" value="CTP_synthase"/>
</dbReference>
<dbReference type="Proteomes" id="UP000019229">
    <property type="component" value="Chromosome"/>
</dbReference>
<dbReference type="CDD" id="cd01746">
    <property type="entry name" value="GATase1_CTP_Synthase"/>
    <property type="match status" value="1"/>
</dbReference>
<organism evidence="17 18">
    <name type="scientific">Mesomycoplasma bovoculi M165/69</name>
    <dbReference type="NCBI Taxonomy" id="743966"/>
    <lineage>
        <taxon>Bacteria</taxon>
        <taxon>Bacillati</taxon>
        <taxon>Mycoplasmatota</taxon>
        <taxon>Mycoplasmoidales</taxon>
        <taxon>Metamycoplasmataceae</taxon>
        <taxon>Mesomycoplasma</taxon>
    </lineage>
</organism>
<dbReference type="HOGENOM" id="CLU_011675_5_0_14"/>
<dbReference type="eggNOG" id="COG0504">
    <property type="taxonomic scope" value="Bacteria"/>
</dbReference>
<dbReference type="PROSITE" id="PS51273">
    <property type="entry name" value="GATASE_TYPE_1"/>
    <property type="match status" value="1"/>
</dbReference>
<evidence type="ECO:0000256" key="14">
    <source>
        <dbReference type="ARBA" id="ARBA00083191"/>
    </source>
</evidence>
<dbReference type="Pfam" id="PF00117">
    <property type="entry name" value="GATase"/>
    <property type="match status" value="1"/>
</dbReference>
<dbReference type="GO" id="GO:0005829">
    <property type="term" value="C:cytosol"/>
    <property type="evidence" value="ECO:0007669"/>
    <property type="project" value="TreeGrafter"/>
</dbReference>
<dbReference type="InterPro" id="IPR033828">
    <property type="entry name" value="GATase1_CTP_Synthase"/>
</dbReference>
<keyword evidence="5" id="KW-0479">Metal-binding</keyword>
<evidence type="ECO:0000313" key="17">
    <source>
        <dbReference type="EMBL" id="AHH45416.1"/>
    </source>
</evidence>
<dbReference type="GO" id="GO:0019856">
    <property type="term" value="P:pyrimidine nucleobase biosynthetic process"/>
    <property type="evidence" value="ECO:0007669"/>
    <property type="project" value="TreeGrafter"/>
</dbReference>
<dbReference type="SUPFAM" id="SSF52540">
    <property type="entry name" value="P-loop containing nucleoside triphosphate hydrolases"/>
    <property type="match status" value="1"/>
</dbReference>
<dbReference type="InterPro" id="IPR027417">
    <property type="entry name" value="P-loop_NTPase"/>
</dbReference>
<gene>
    <name evidence="17" type="primary">pyrG</name>
    <name evidence="17" type="ORF">MYB_02060</name>
</gene>
<dbReference type="KEGG" id="mbc:MYB_02060"/>
<dbReference type="GO" id="GO:0044210">
    <property type="term" value="P:'de novo' CTP biosynthetic process"/>
    <property type="evidence" value="ECO:0007669"/>
    <property type="project" value="UniProtKB-UniPathway"/>
</dbReference>
<evidence type="ECO:0000259" key="15">
    <source>
        <dbReference type="Pfam" id="PF00117"/>
    </source>
</evidence>
<feature type="domain" description="CTP synthase N-terminal" evidence="16">
    <location>
        <begin position="3"/>
        <end position="268"/>
    </location>
</feature>
<evidence type="ECO:0000256" key="11">
    <source>
        <dbReference type="ARBA" id="ARBA00047781"/>
    </source>
</evidence>
<keyword evidence="6" id="KW-0547">Nucleotide-binding</keyword>
<evidence type="ECO:0000256" key="3">
    <source>
        <dbReference type="ARBA" id="ARBA00012291"/>
    </source>
</evidence>
<evidence type="ECO:0000256" key="13">
    <source>
        <dbReference type="ARBA" id="ARBA00079941"/>
    </source>
</evidence>
<keyword evidence="7" id="KW-0067">ATP-binding</keyword>
<dbReference type="InterPro" id="IPR017456">
    <property type="entry name" value="CTP_synthase_N"/>
</dbReference>
<dbReference type="GO" id="GO:0046872">
    <property type="term" value="F:metal ion binding"/>
    <property type="evidence" value="ECO:0007669"/>
    <property type="project" value="UniProtKB-KW"/>
</dbReference>
<keyword evidence="4 17" id="KW-0436">Ligase</keyword>
<keyword evidence="18" id="KW-1185">Reference proteome</keyword>
<comment type="pathway">
    <text evidence="1">Pyrimidine metabolism; CTP biosynthesis via de novo pathway; CTP from UDP: step 2/2.</text>
</comment>
<evidence type="ECO:0000256" key="2">
    <source>
        <dbReference type="ARBA" id="ARBA00007533"/>
    </source>
</evidence>
<dbReference type="GO" id="GO:0003883">
    <property type="term" value="F:CTP synthase activity"/>
    <property type="evidence" value="ECO:0007669"/>
    <property type="project" value="UniProtKB-EC"/>
</dbReference>
<accession>W5UTK0</accession>
<dbReference type="OrthoDB" id="9801107at2"/>
<dbReference type="NCBIfam" id="TIGR00337">
    <property type="entry name" value="PyrG"/>
    <property type="match status" value="1"/>
</dbReference>
<dbReference type="SUPFAM" id="SSF52317">
    <property type="entry name" value="Class I glutamine amidotransferase-like"/>
    <property type="match status" value="1"/>
</dbReference>
<evidence type="ECO:0000259" key="16">
    <source>
        <dbReference type="Pfam" id="PF06418"/>
    </source>
</evidence>